<comment type="subunit">
    <text evidence="2 5">Part of the 50S ribosomal subunit.</text>
</comment>
<dbReference type="InterPro" id="IPR005996">
    <property type="entry name" value="Ribosomal_uL30_bac-type"/>
</dbReference>
<dbReference type="HAMAP" id="MF_01371_B">
    <property type="entry name" value="Ribosomal_uL30_B"/>
    <property type="match status" value="1"/>
</dbReference>
<evidence type="ECO:0000256" key="3">
    <source>
        <dbReference type="ARBA" id="ARBA00022980"/>
    </source>
</evidence>
<dbReference type="GO" id="GO:0003735">
    <property type="term" value="F:structural constituent of ribosome"/>
    <property type="evidence" value="ECO:0007669"/>
    <property type="project" value="InterPro"/>
</dbReference>
<dbReference type="NCBIfam" id="TIGR01308">
    <property type="entry name" value="rpmD_bact"/>
    <property type="match status" value="1"/>
</dbReference>
<evidence type="ECO:0000259" key="6">
    <source>
        <dbReference type="Pfam" id="PF00327"/>
    </source>
</evidence>
<evidence type="ECO:0000313" key="8">
    <source>
        <dbReference type="Proteomes" id="UP000004913"/>
    </source>
</evidence>
<evidence type="ECO:0000256" key="1">
    <source>
        <dbReference type="ARBA" id="ARBA00007594"/>
    </source>
</evidence>
<organism evidence="7 8">
    <name type="scientific">Dysgonomonas gadei ATCC BAA-286</name>
    <dbReference type="NCBI Taxonomy" id="742766"/>
    <lineage>
        <taxon>Bacteria</taxon>
        <taxon>Pseudomonadati</taxon>
        <taxon>Bacteroidota</taxon>
        <taxon>Bacteroidia</taxon>
        <taxon>Bacteroidales</taxon>
        <taxon>Dysgonomonadaceae</taxon>
        <taxon>Dysgonomonas</taxon>
    </lineage>
</organism>
<dbReference type="PANTHER" id="PTHR15892">
    <property type="entry name" value="MITOCHONDRIAL RIBOSOMAL PROTEIN L30"/>
    <property type="match status" value="1"/>
</dbReference>
<proteinExistence type="inferred from homology"/>
<sequence length="269" mass="30500">MMDSLLKSDFVAHYSLSRCTICSATTNDKDFDLVDDSQMIHPTRTGVAKYKNPNYKEVKIINYELFIDSLSATFRQGREKCDLIAYTTDWTHFYLNELTDTDPKYIPAFALANGTPKIGKRNKAIAQLCKSLIDISNVPSILYFLNNHKIKKCCFFNKQINSPLSITATTAFNRLSTLTTNGFKISNSLIESFGFELWEFSGNQVCELSSIKVIIKIKQVKSRIGMPIDQKRTLDALGLRKLNRIVEHEATPSILGMINKVKHLVTIIE</sequence>
<keyword evidence="8" id="KW-1185">Reference proteome</keyword>
<dbReference type="InterPro" id="IPR036919">
    <property type="entry name" value="Ribo_uL30_ferredoxin-like_sf"/>
</dbReference>
<dbReference type="GO" id="GO:0022625">
    <property type="term" value="C:cytosolic large ribosomal subunit"/>
    <property type="evidence" value="ECO:0007669"/>
    <property type="project" value="TreeGrafter"/>
</dbReference>
<dbReference type="Gene3D" id="3.30.1390.20">
    <property type="entry name" value="Ribosomal protein L30, ferredoxin-like fold domain"/>
    <property type="match status" value="1"/>
</dbReference>
<keyword evidence="4 5" id="KW-0687">Ribonucleoprotein</keyword>
<feature type="domain" description="Large ribosomal subunit protein uL30-like ferredoxin-like fold" evidence="6">
    <location>
        <begin position="215"/>
        <end position="265"/>
    </location>
</feature>
<dbReference type="AlphaFoldDB" id="F5J3Y3"/>
<comment type="similarity">
    <text evidence="1 5">Belongs to the universal ribosomal protein uL30 family.</text>
</comment>
<reference evidence="7 8" key="1">
    <citation type="submission" date="2011-04" db="EMBL/GenBank/DDBJ databases">
        <title>The Genome Sequence of Dysgonomonas gadei ATCC BAA-286.</title>
        <authorList>
            <consortium name="The Broad Institute Genome Sequencing Platform"/>
            <person name="Earl A."/>
            <person name="Ward D."/>
            <person name="Feldgarden M."/>
            <person name="Gevers D."/>
            <person name="Pudlo N."/>
            <person name="Martens E."/>
            <person name="Allen-Vercoe E."/>
            <person name="Young S.K."/>
            <person name="Zeng Q."/>
            <person name="Gargeya S."/>
            <person name="Fitzgerald M."/>
            <person name="Haas B."/>
            <person name="Abouelleil A."/>
            <person name="Alvarado L."/>
            <person name="Arachchi H.M."/>
            <person name="Berlin A."/>
            <person name="Brown A."/>
            <person name="Chapman S.B."/>
            <person name="Chen Z."/>
            <person name="Dunbar C."/>
            <person name="Freedman E."/>
            <person name="Gearin G."/>
            <person name="Gellesch M."/>
            <person name="Goldberg J."/>
            <person name="Griggs A."/>
            <person name="Gujja S."/>
            <person name="Heiman D."/>
            <person name="Howarth C."/>
            <person name="Larson L."/>
            <person name="Lui A."/>
            <person name="MacDonald P.J.P."/>
            <person name="Mehta T."/>
            <person name="Montmayeur A."/>
            <person name="Murphy C."/>
            <person name="Neiman D."/>
            <person name="Pearson M."/>
            <person name="Priest M."/>
            <person name="Roberts A."/>
            <person name="Saif S."/>
            <person name="Shea T."/>
            <person name="Shenoy N."/>
            <person name="Sisk P."/>
            <person name="Stolte C."/>
            <person name="Sykes S."/>
            <person name="Yandava C."/>
            <person name="Wortman J."/>
            <person name="Nusbaum C."/>
            <person name="Birren B."/>
        </authorList>
    </citation>
    <scope>NUCLEOTIDE SEQUENCE [LARGE SCALE GENOMIC DNA]</scope>
    <source>
        <strain evidence="7 8">ATCC BAA-286</strain>
    </source>
</reference>
<evidence type="ECO:0000313" key="7">
    <source>
        <dbReference type="EMBL" id="EGJ99554.1"/>
    </source>
</evidence>
<dbReference type="Pfam" id="PF00327">
    <property type="entry name" value="Ribosomal_L30"/>
    <property type="match status" value="1"/>
</dbReference>
<accession>F5J3Y3</accession>
<comment type="caution">
    <text evidence="7">The sequence shown here is derived from an EMBL/GenBank/DDBJ whole genome shotgun (WGS) entry which is preliminary data.</text>
</comment>
<dbReference type="PANTHER" id="PTHR15892:SF2">
    <property type="entry name" value="LARGE RIBOSOMAL SUBUNIT PROTEIN UL30M"/>
    <property type="match status" value="1"/>
</dbReference>
<dbReference type="InterPro" id="IPR016082">
    <property type="entry name" value="Ribosomal_uL30_ferredoxin-like"/>
</dbReference>
<dbReference type="eggNOG" id="COG1841">
    <property type="taxonomic scope" value="Bacteria"/>
</dbReference>
<dbReference type="SUPFAM" id="SSF55129">
    <property type="entry name" value="Ribosomal protein L30p/L7e"/>
    <property type="match status" value="1"/>
</dbReference>
<keyword evidence="3 5" id="KW-0689">Ribosomal protein</keyword>
<dbReference type="GO" id="GO:0006412">
    <property type="term" value="P:translation"/>
    <property type="evidence" value="ECO:0007669"/>
    <property type="project" value="UniProtKB-UniRule"/>
</dbReference>
<evidence type="ECO:0000256" key="5">
    <source>
        <dbReference type="HAMAP-Rule" id="MF_01371"/>
    </source>
</evidence>
<dbReference type="STRING" id="742766.HMPREF9455_04050"/>
<dbReference type="EMBL" id="ADLV01000057">
    <property type="protein sequence ID" value="EGJ99554.1"/>
    <property type="molecule type" value="Genomic_DNA"/>
</dbReference>
<dbReference type="HOGENOM" id="CLU_1033402_0_0_10"/>
<name>F5J3Y3_9BACT</name>
<protein>
    <recommendedName>
        <fullName evidence="5">Large ribosomal subunit protein uL30</fullName>
    </recommendedName>
</protein>
<evidence type="ECO:0000256" key="2">
    <source>
        <dbReference type="ARBA" id="ARBA00011838"/>
    </source>
</evidence>
<dbReference type="CDD" id="cd01658">
    <property type="entry name" value="Ribosomal_L30"/>
    <property type="match status" value="1"/>
</dbReference>
<evidence type="ECO:0000256" key="4">
    <source>
        <dbReference type="ARBA" id="ARBA00023274"/>
    </source>
</evidence>
<gene>
    <name evidence="5" type="primary">rpmD</name>
    <name evidence="7" type="ORF">HMPREF9455_04050</name>
</gene>
<dbReference type="Proteomes" id="UP000004913">
    <property type="component" value="Unassembled WGS sequence"/>
</dbReference>